<dbReference type="AlphaFoldDB" id="A0AAP0WN36"/>
<comment type="caution">
    <text evidence="1">The sequence shown here is derived from an EMBL/GenBank/DDBJ whole genome shotgun (WGS) entry which is preliminary data.</text>
</comment>
<dbReference type="Proteomes" id="UP001415857">
    <property type="component" value="Unassembled WGS sequence"/>
</dbReference>
<evidence type="ECO:0000313" key="2">
    <source>
        <dbReference type="Proteomes" id="UP001415857"/>
    </source>
</evidence>
<reference evidence="1 2" key="1">
    <citation type="journal article" date="2024" name="Plant J.">
        <title>Genome sequences and population genomics reveal climatic adaptation and genomic divergence between two closely related sweetgum species.</title>
        <authorList>
            <person name="Xu W.Q."/>
            <person name="Ren C.Q."/>
            <person name="Zhang X.Y."/>
            <person name="Comes H.P."/>
            <person name="Liu X.H."/>
            <person name="Li Y.G."/>
            <person name="Kettle C.J."/>
            <person name="Jalonen R."/>
            <person name="Gaisberger H."/>
            <person name="Ma Y.Z."/>
            <person name="Qiu Y.X."/>
        </authorList>
    </citation>
    <scope>NUCLEOTIDE SEQUENCE [LARGE SCALE GENOMIC DNA]</scope>
    <source>
        <strain evidence="1">Hangzhou</strain>
    </source>
</reference>
<organism evidence="1 2">
    <name type="scientific">Liquidambar formosana</name>
    <name type="common">Formosan gum</name>
    <dbReference type="NCBI Taxonomy" id="63359"/>
    <lineage>
        <taxon>Eukaryota</taxon>
        <taxon>Viridiplantae</taxon>
        <taxon>Streptophyta</taxon>
        <taxon>Embryophyta</taxon>
        <taxon>Tracheophyta</taxon>
        <taxon>Spermatophyta</taxon>
        <taxon>Magnoliopsida</taxon>
        <taxon>eudicotyledons</taxon>
        <taxon>Gunneridae</taxon>
        <taxon>Pentapetalae</taxon>
        <taxon>Saxifragales</taxon>
        <taxon>Altingiaceae</taxon>
        <taxon>Liquidambar</taxon>
    </lineage>
</organism>
<evidence type="ECO:0000313" key="1">
    <source>
        <dbReference type="EMBL" id="KAK9274597.1"/>
    </source>
</evidence>
<accession>A0AAP0WN36</accession>
<gene>
    <name evidence="1" type="ORF">L1049_021846</name>
</gene>
<dbReference type="EMBL" id="JBBPBK010000011">
    <property type="protein sequence ID" value="KAK9274597.1"/>
    <property type="molecule type" value="Genomic_DNA"/>
</dbReference>
<proteinExistence type="predicted"/>
<name>A0AAP0WN36_LIQFO</name>
<sequence>MLSVPNFGNLMNPWDNALRLQADANQLAKIQLMQNLLHVRSTTSSLPNMTESNPSYFEGLPNGTSTFYGNPNIAPPEFPNPGVTPYDQPLSDYQPISNLEGGFSSEVHNINNDSLSSSYEIQTEQPLPVSVSVSPNAVNQMESTINPTCISTQSPTSSIFETWREFMDDEACCSDWKDNIE</sequence>
<protein>
    <submittedName>
        <fullName evidence="1">Uncharacterized protein</fullName>
    </submittedName>
</protein>
<keyword evidence="2" id="KW-1185">Reference proteome</keyword>